<evidence type="ECO:0000313" key="7">
    <source>
        <dbReference type="EMBL" id="QCD34724.1"/>
    </source>
</evidence>
<feature type="domain" description="Bacteroidetes PKD-like" evidence="6">
    <location>
        <begin position="31"/>
        <end position="97"/>
    </location>
</feature>
<dbReference type="CDD" id="cd00146">
    <property type="entry name" value="PKD"/>
    <property type="match status" value="1"/>
</dbReference>
<dbReference type="PANTHER" id="PTHR46730:SF4">
    <property type="entry name" value="POLYCYSTIC KIDNEY DISEASE PROTEIN 1-LIKE 1"/>
    <property type="match status" value="1"/>
</dbReference>
<comment type="subcellular location">
    <subcellularLocation>
        <location evidence="1">Membrane</location>
    </subcellularLocation>
</comment>
<dbReference type="AlphaFoldDB" id="A0A4P7VEP0"/>
<evidence type="ECO:0000256" key="1">
    <source>
        <dbReference type="ARBA" id="ARBA00004370"/>
    </source>
</evidence>
<dbReference type="GO" id="GO:0006816">
    <property type="term" value="P:calcium ion transport"/>
    <property type="evidence" value="ECO:0007669"/>
    <property type="project" value="TreeGrafter"/>
</dbReference>
<dbReference type="GO" id="GO:0005261">
    <property type="term" value="F:monoatomic cation channel activity"/>
    <property type="evidence" value="ECO:0007669"/>
    <property type="project" value="TreeGrafter"/>
</dbReference>
<proteinExistence type="predicted"/>
<dbReference type="Proteomes" id="UP000297031">
    <property type="component" value="Chromosome"/>
</dbReference>
<dbReference type="InterPro" id="IPR035986">
    <property type="entry name" value="PKD_dom_sf"/>
</dbReference>
<gene>
    <name evidence="7" type="ORF">E7746_01955</name>
</gene>
<evidence type="ECO:0000256" key="4">
    <source>
        <dbReference type="ARBA" id="ARBA00022989"/>
    </source>
</evidence>
<dbReference type="PROSITE" id="PS51257">
    <property type="entry name" value="PROKAR_LIPOPROTEIN"/>
    <property type="match status" value="1"/>
</dbReference>
<organism evidence="7 8">
    <name type="scientific">Muribaculum gordoncarteri</name>
    <dbReference type="NCBI Taxonomy" id="2530390"/>
    <lineage>
        <taxon>Bacteria</taxon>
        <taxon>Pseudomonadati</taxon>
        <taxon>Bacteroidota</taxon>
        <taxon>Bacteroidia</taxon>
        <taxon>Bacteroidales</taxon>
        <taxon>Muribaculaceae</taxon>
        <taxon>Muribaculum</taxon>
    </lineage>
</organism>
<evidence type="ECO:0000259" key="6">
    <source>
        <dbReference type="Pfam" id="PF16820"/>
    </source>
</evidence>
<accession>A0A4P7VEP0</accession>
<sequence length="582" mass="65127">MNRYLLAIFIIFIALTSCNKDDNLYDNNGLPSVEFDSETGIYTVKQGRSITITPEYKNVNNAVFAWTIDGRLVSTSQSLTFSSDEIGDYFVTLRVDTEVGSVKDEIKIEVVDLLPPTISFLLPPQGLKVKKGTDYTLAPEIQNDEDDNFEIEWIIDNKVVGREKTYVFNEDKIGEYTVTINASNDDGKTSYDLKIQVLESDPFVVSFLKPYYLAEENVRYVYPDQSVFLRPHLEYFTNPTFKWSVNGKEIADASSQTYAFTPTSPGNYMVTVTVTEKSEHSDASVSTTVKVVCVTGSPADRFRPLTASSAKKSNKVYEFSPAPGQFINTTMGSNGYTGNETTMELACAFAERNLSNGWYVSLGAWGGSLIVGFDHSIKNQKGNEYDFATLGNAFGTSNEPGIVWVMQDTNGNGLPDDEWYELRASETGKATTIQDYEVTYFRPGPYAMDNFWIDCFGKEGSVKRNQYHGQEYYYPIWMPESYTVRGTLIPGTMSNEGHAPYPWGYVDNVGSDCVWEPIPGVSGGQKNGFKISNAMYPDGTPIKLDYIDFVKVQCAVQEYHVSFGEVSTEVFSIEDRNSLENK</sequence>
<evidence type="ECO:0000313" key="8">
    <source>
        <dbReference type="Proteomes" id="UP000297031"/>
    </source>
</evidence>
<dbReference type="KEGG" id="mgod:E7746_01955"/>
<name>A0A4P7VEP0_9BACT</name>
<dbReference type="InterPro" id="IPR013783">
    <property type="entry name" value="Ig-like_fold"/>
</dbReference>
<protein>
    <submittedName>
        <fullName evidence="7">Cell surface protein</fullName>
    </submittedName>
</protein>
<dbReference type="GO" id="GO:0005886">
    <property type="term" value="C:plasma membrane"/>
    <property type="evidence" value="ECO:0007669"/>
    <property type="project" value="TreeGrafter"/>
</dbReference>
<dbReference type="EMBL" id="CP039393">
    <property type="protein sequence ID" value="QCD34724.1"/>
    <property type="molecule type" value="Genomic_DNA"/>
</dbReference>
<evidence type="ECO:0000256" key="2">
    <source>
        <dbReference type="ARBA" id="ARBA00022692"/>
    </source>
</evidence>
<keyword evidence="5" id="KW-0472">Membrane</keyword>
<dbReference type="InterPro" id="IPR041696">
    <property type="entry name" value="PKD_3"/>
</dbReference>
<dbReference type="PANTHER" id="PTHR46730">
    <property type="entry name" value="POLYCYSTIN-1"/>
    <property type="match status" value="1"/>
</dbReference>
<dbReference type="RefSeq" id="WP_136409681.1">
    <property type="nucleotide sequence ID" value="NZ_CP039393.1"/>
</dbReference>
<dbReference type="Gene3D" id="2.60.40.10">
    <property type="entry name" value="Immunoglobulins"/>
    <property type="match status" value="1"/>
</dbReference>
<evidence type="ECO:0000256" key="3">
    <source>
        <dbReference type="ARBA" id="ARBA00022737"/>
    </source>
</evidence>
<feature type="domain" description="Bacteroidetes PKD-like" evidence="6">
    <location>
        <begin position="115"/>
        <end position="184"/>
    </location>
</feature>
<keyword evidence="2" id="KW-0812">Transmembrane</keyword>
<keyword evidence="4" id="KW-1133">Transmembrane helix</keyword>
<reference evidence="7 8" key="1">
    <citation type="submission" date="2019-02" db="EMBL/GenBank/DDBJ databases">
        <title>Isolation and identification of novel species under the genus Muribaculum.</title>
        <authorList>
            <person name="Miyake S."/>
            <person name="Ding Y."/>
            <person name="Low A."/>
            <person name="Soh M."/>
            <person name="Seedorf H."/>
        </authorList>
    </citation>
    <scope>NUCLEOTIDE SEQUENCE [LARGE SCALE GENOMIC DNA]</scope>
    <source>
        <strain evidence="7 8">TLL-A4</strain>
    </source>
</reference>
<dbReference type="OrthoDB" id="975810at2"/>
<dbReference type="Pfam" id="PF16820">
    <property type="entry name" value="PKD_3"/>
    <property type="match status" value="2"/>
</dbReference>
<evidence type="ECO:0000256" key="5">
    <source>
        <dbReference type="ARBA" id="ARBA00023136"/>
    </source>
</evidence>
<keyword evidence="3" id="KW-0677">Repeat</keyword>
<keyword evidence="8" id="KW-1185">Reference proteome</keyword>
<dbReference type="SUPFAM" id="SSF49299">
    <property type="entry name" value="PKD domain"/>
    <property type="match status" value="2"/>
</dbReference>